<dbReference type="STRING" id="55544.A0A4D9DSC9"/>
<evidence type="ECO:0000256" key="1">
    <source>
        <dbReference type="ARBA" id="ARBA00022859"/>
    </source>
</evidence>
<feature type="chain" id="PRO_5020025187" evidence="4">
    <location>
        <begin position="21"/>
        <end position="381"/>
    </location>
</feature>
<protein>
    <submittedName>
        <fullName evidence="6">Ig heavy chain V region 3</fullName>
    </submittedName>
</protein>
<feature type="domain" description="Ig-like" evidence="5">
    <location>
        <begin position="294"/>
        <end position="381"/>
    </location>
</feature>
<dbReference type="SMART" id="SM00406">
    <property type="entry name" value="IGv"/>
    <property type="match status" value="3"/>
</dbReference>
<evidence type="ECO:0000313" key="6">
    <source>
        <dbReference type="EMBL" id="TFJ97743.1"/>
    </source>
</evidence>
<evidence type="ECO:0000256" key="3">
    <source>
        <dbReference type="ARBA" id="ARBA00043265"/>
    </source>
</evidence>
<evidence type="ECO:0000256" key="4">
    <source>
        <dbReference type="SAM" id="SignalP"/>
    </source>
</evidence>
<keyword evidence="3" id="KW-1280">Immunoglobulin</keyword>
<dbReference type="OrthoDB" id="8865476at2759"/>
<feature type="domain" description="Ig-like" evidence="5">
    <location>
        <begin position="114"/>
        <end position="227"/>
    </location>
</feature>
<evidence type="ECO:0000259" key="5">
    <source>
        <dbReference type="PROSITE" id="PS50835"/>
    </source>
</evidence>
<dbReference type="SMART" id="SM00409">
    <property type="entry name" value="IG"/>
    <property type="match status" value="3"/>
</dbReference>
<dbReference type="InterPro" id="IPR007110">
    <property type="entry name" value="Ig-like_dom"/>
</dbReference>
<dbReference type="SUPFAM" id="SSF48726">
    <property type="entry name" value="Immunoglobulin"/>
    <property type="match status" value="4"/>
</dbReference>
<dbReference type="Proteomes" id="UP000297703">
    <property type="component" value="Unassembled WGS sequence"/>
</dbReference>
<feature type="domain" description="Ig-like" evidence="5">
    <location>
        <begin position="5"/>
        <end position="109"/>
    </location>
</feature>
<keyword evidence="7" id="KW-1185">Reference proteome</keyword>
<dbReference type="InterPro" id="IPR003599">
    <property type="entry name" value="Ig_sub"/>
</dbReference>
<reference evidence="6 7" key="1">
    <citation type="submission" date="2019-04" db="EMBL/GenBank/DDBJ databases">
        <title>Draft genome of the big-headed turtle Platysternon megacephalum.</title>
        <authorList>
            <person name="Gong S."/>
        </authorList>
    </citation>
    <scope>NUCLEOTIDE SEQUENCE [LARGE SCALE GENOMIC DNA]</scope>
    <source>
        <strain evidence="6">DO16091913</strain>
        <tissue evidence="6">Muscle</tissue>
    </source>
</reference>
<dbReference type="AlphaFoldDB" id="A0A4D9DSC9"/>
<dbReference type="PROSITE" id="PS50835">
    <property type="entry name" value="IG_LIKE"/>
    <property type="match status" value="3"/>
</dbReference>
<keyword evidence="1" id="KW-0391">Immunity</keyword>
<organism evidence="6 7">
    <name type="scientific">Platysternon megacephalum</name>
    <name type="common">big-headed turtle</name>
    <dbReference type="NCBI Taxonomy" id="55544"/>
    <lineage>
        <taxon>Eukaryota</taxon>
        <taxon>Metazoa</taxon>
        <taxon>Chordata</taxon>
        <taxon>Craniata</taxon>
        <taxon>Vertebrata</taxon>
        <taxon>Euteleostomi</taxon>
        <taxon>Archelosauria</taxon>
        <taxon>Testudinata</taxon>
        <taxon>Testudines</taxon>
        <taxon>Cryptodira</taxon>
        <taxon>Durocryptodira</taxon>
        <taxon>Testudinoidea</taxon>
        <taxon>Platysternidae</taxon>
        <taxon>Platysternon</taxon>
    </lineage>
</organism>
<dbReference type="GO" id="GO:0019814">
    <property type="term" value="C:immunoglobulin complex"/>
    <property type="evidence" value="ECO:0007669"/>
    <property type="project" value="UniProtKB-KW"/>
</dbReference>
<dbReference type="InterPro" id="IPR013783">
    <property type="entry name" value="Ig-like_fold"/>
</dbReference>
<dbReference type="InterPro" id="IPR036179">
    <property type="entry name" value="Ig-like_dom_sf"/>
</dbReference>
<dbReference type="Gene3D" id="2.60.40.10">
    <property type="entry name" value="Immunoglobulins"/>
    <property type="match status" value="4"/>
</dbReference>
<feature type="signal peptide" evidence="4">
    <location>
        <begin position="1"/>
        <end position="20"/>
    </location>
</feature>
<dbReference type="InterPro" id="IPR050199">
    <property type="entry name" value="IgHV"/>
</dbReference>
<name>A0A4D9DSC9_9SAUR</name>
<gene>
    <name evidence="6" type="ORF">DR999_PMT20423</name>
</gene>
<dbReference type="GO" id="GO:0002250">
    <property type="term" value="P:adaptive immune response"/>
    <property type="evidence" value="ECO:0007669"/>
    <property type="project" value="UniProtKB-KW"/>
</dbReference>
<dbReference type="GO" id="GO:0005576">
    <property type="term" value="C:extracellular region"/>
    <property type="evidence" value="ECO:0007669"/>
    <property type="project" value="UniProtKB-ARBA"/>
</dbReference>
<dbReference type="EMBL" id="QXTE01000465">
    <property type="protein sequence ID" value="TFJ97743.1"/>
    <property type="molecule type" value="Genomic_DNA"/>
</dbReference>
<dbReference type="FunFam" id="2.60.40.10:FF:002198">
    <property type="entry name" value="Immunoglobulin heavy variable 5-2"/>
    <property type="match status" value="1"/>
</dbReference>
<sequence length="381" mass="42297">MPALPLVLILTLNWSGLTQGQTVIQPVGETKVKEGEFVTLDCSYNSGFPTLLWYRQESGGSPQFILHEGSRHEDLEERFRNRFKAKINKTSRVFPLDISSVQLSDSVTYYSVGSDVVLEQGAQALAVREGEEMTLQCGVKGGEMSSYWIYWYRKGQRGPLTWIYREGDNYGEGFQGRFVGKVDSANNRFTLRILSAELRDRAVYYCASSPHGSVAGNSLTQIPASLSATEGQRVEIRCQYSTSSTSYALDWYQEVPGKQPLFLLGRYSSGSERKSSVRSQVQLVESGGDVKKPGDSLRLSCKASGFTFSSYGMSWVRQAPGKGPEWVSVISSSGGTIYYSDAVKGRFTISRDNPNNLLSLQLTGLRLEDTARYHCARGTME</sequence>
<evidence type="ECO:0000313" key="7">
    <source>
        <dbReference type="Proteomes" id="UP000297703"/>
    </source>
</evidence>
<accession>A0A4D9DSC9</accession>
<keyword evidence="4" id="KW-0732">Signal</keyword>
<reference evidence="6 7" key="2">
    <citation type="submission" date="2019-04" db="EMBL/GenBank/DDBJ databases">
        <title>The genome sequence of big-headed turtle.</title>
        <authorList>
            <person name="Gong S."/>
        </authorList>
    </citation>
    <scope>NUCLEOTIDE SEQUENCE [LARGE SCALE GENOMIC DNA]</scope>
    <source>
        <strain evidence="6">DO16091913</strain>
        <tissue evidence="6">Muscle</tissue>
    </source>
</reference>
<keyword evidence="2" id="KW-1064">Adaptive immunity</keyword>
<evidence type="ECO:0000256" key="2">
    <source>
        <dbReference type="ARBA" id="ARBA00023130"/>
    </source>
</evidence>
<dbReference type="PANTHER" id="PTHR23266">
    <property type="entry name" value="IMMUNOGLOBULIN HEAVY CHAIN"/>
    <property type="match status" value="1"/>
</dbReference>
<proteinExistence type="predicted"/>
<comment type="caution">
    <text evidence="6">The sequence shown here is derived from an EMBL/GenBank/DDBJ whole genome shotgun (WGS) entry which is preliminary data.</text>
</comment>
<dbReference type="InterPro" id="IPR013106">
    <property type="entry name" value="Ig_V-set"/>
</dbReference>
<dbReference type="Pfam" id="PF07686">
    <property type="entry name" value="V-set"/>
    <property type="match status" value="4"/>
</dbReference>